<dbReference type="RefSeq" id="WP_092872161.1">
    <property type="nucleotide sequence ID" value="NZ_FOJY01000009.1"/>
</dbReference>
<keyword evidence="9" id="KW-0902">Two-component regulatory system</keyword>
<evidence type="ECO:0000256" key="9">
    <source>
        <dbReference type="ARBA" id="ARBA00023012"/>
    </source>
</evidence>
<dbReference type="Pfam" id="PF02518">
    <property type="entry name" value="HATPase_c"/>
    <property type="match status" value="1"/>
</dbReference>
<keyword evidence="8 11" id="KW-1133">Transmembrane helix</keyword>
<dbReference type="InterPro" id="IPR004358">
    <property type="entry name" value="Sig_transdc_His_kin-like_C"/>
</dbReference>
<keyword evidence="4" id="KW-1003">Cell membrane</keyword>
<dbReference type="Gene3D" id="3.30.565.10">
    <property type="entry name" value="Histidine kinase-like ATPase, C-terminal domain"/>
    <property type="match status" value="1"/>
</dbReference>
<evidence type="ECO:0000256" key="5">
    <source>
        <dbReference type="ARBA" id="ARBA00022679"/>
    </source>
</evidence>
<dbReference type="GO" id="GO:0000155">
    <property type="term" value="F:phosphorelay sensor kinase activity"/>
    <property type="evidence" value="ECO:0007669"/>
    <property type="project" value="InterPro"/>
</dbReference>
<dbReference type="PRINTS" id="PR00344">
    <property type="entry name" value="BCTRLSENSOR"/>
</dbReference>
<gene>
    <name evidence="13" type="ORF">SAMN05216249_10910</name>
</gene>
<feature type="domain" description="Histidine kinase" evidence="12">
    <location>
        <begin position="100"/>
        <end position="303"/>
    </location>
</feature>
<feature type="transmembrane region" description="Helical" evidence="11">
    <location>
        <begin position="12"/>
        <end position="32"/>
    </location>
</feature>
<evidence type="ECO:0000256" key="3">
    <source>
        <dbReference type="ARBA" id="ARBA00012438"/>
    </source>
</evidence>
<feature type="transmembrane region" description="Helical" evidence="11">
    <location>
        <begin position="38"/>
        <end position="58"/>
    </location>
</feature>
<reference evidence="13 14" key="1">
    <citation type="submission" date="2016-10" db="EMBL/GenBank/DDBJ databases">
        <authorList>
            <person name="de Groot N.N."/>
        </authorList>
    </citation>
    <scope>NUCLEOTIDE SEQUENCE [LARGE SCALE GENOMIC DNA]</scope>
    <source>
        <strain evidence="13 14">DSM 5522</strain>
    </source>
</reference>
<proteinExistence type="predicted"/>
<evidence type="ECO:0000313" key="14">
    <source>
        <dbReference type="Proteomes" id="UP000198838"/>
    </source>
</evidence>
<dbReference type="InterPro" id="IPR036097">
    <property type="entry name" value="HisK_dim/P_sf"/>
</dbReference>
<evidence type="ECO:0000256" key="2">
    <source>
        <dbReference type="ARBA" id="ARBA00004651"/>
    </source>
</evidence>
<dbReference type="SUPFAM" id="SSF55874">
    <property type="entry name" value="ATPase domain of HSP90 chaperone/DNA topoisomerase II/histidine kinase"/>
    <property type="match status" value="1"/>
</dbReference>
<dbReference type="InterPro" id="IPR003594">
    <property type="entry name" value="HATPase_dom"/>
</dbReference>
<dbReference type="SUPFAM" id="SSF47384">
    <property type="entry name" value="Homodimeric domain of signal transducing histidine kinase"/>
    <property type="match status" value="1"/>
</dbReference>
<dbReference type="PROSITE" id="PS50109">
    <property type="entry name" value="HIS_KIN"/>
    <property type="match status" value="1"/>
</dbReference>
<dbReference type="InterPro" id="IPR050351">
    <property type="entry name" value="BphY/WalK/GraS-like"/>
</dbReference>
<evidence type="ECO:0000256" key="7">
    <source>
        <dbReference type="ARBA" id="ARBA00022777"/>
    </source>
</evidence>
<keyword evidence="14" id="KW-1185">Reference proteome</keyword>
<dbReference type="GO" id="GO:0004721">
    <property type="term" value="F:phosphoprotein phosphatase activity"/>
    <property type="evidence" value="ECO:0007669"/>
    <property type="project" value="TreeGrafter"/>
</dbReference>
<dbReference type="SMART" id="SM00387">
    <property type="entry name" value="HATPase_c"/>
    <property type="match status" value="1"/>
</dbReference>
<name>A0A1I0Y902_9FIRM</name>
<dbReference type="PANTHER" id="PTHR45453">
    <property type="entry name" value="PHOSPHATE REGULON SENSOR PROTEIN PHOR"/>
    <property type="match status" value="1"/>
</dbReference>
<accession>A0A1I0Y902</accession>
<dbReference type="OrthoDB" id="9780487at2"/>
<evidence type="ECO:0000256" key="11">
    <source>
        <dbReference type="SAM" id="Phobius"/>
    </source>
</evidence>
<keyword evidence="6 11" id="KW-0812">Transmembrane</keyword>
<dbReference type="AlphaFoldDB" id="A0A1I0Y902"/>
<evidence type="ECO:0000256" key="8">
    <source>
        <dbReference type="ARBA" id="ARBA00022989"/>
    </source>
</evidence>
<comment type="catalytic activity">
    <reaction evidence="1">
        <text>ATP + protein L-histidine = ADP + protein N-phospho-L-histidine.</text>
        <dbReference type="EC" id="2.7.13.3"/>
    </reaction>
</comment>
<dbReference type="Proteomes" id="UP000198838">
    <property type="component" value="Unassembled WGS sequence"/>
</dbReference>
<dbReference type="STRING" id="1120918.SAMN05216249_10910"/>
<protein>
    <recommendedName>
        <fullName evidence="3">histidine kinase</fullName>
        <ecNumber evidence="3">2.7.13.3</ecNumber>
    </recommendedName>
</protein>
<sequence length="312" mass="36111">MWKKNSILKENSYLLIFCICNLLIDMAIGYLYNITREYIIYIVVFNLIIWGLLIGITLNKNKKLVEKYNNESNKLLLESEKKDLEKYWKIIREKEDFFTLWAHQIKTPISALRALFDTSKESSLDYKNQLFKIESYVEMALNYIRFDSMSSDLVIENKKIDTIVKEIIKKYAPVFIQKHLSIKLENLDISVLTDEKWFSFVLEQIISNALKYTNEGGITITGKINEEFVAINIIDTGIGIRTEDIPRVFEKGFTGFNGRLDKKASGIGLYLCNGICEKLGHELKLYSEVGKGSTFSIICKKDLLKKSNLTKM</sequence>
<evidence type="ECO:0000313" key="13">
    <source>
        <dbReference type="EMBL" id="SFB09277.1"/>
    </source>
</evidence>
<evidence type="ECO:0000256" key="6">
    <source>
        <dbReference type="ARBA" id="ARBA00022692"/>
    </source>
</evidence>
<dbReference type="EC" id="2.7.13.3" evidence="3"/>
<dbReference type="PANTHER" id="PTHR45453:SF2">
    <property type="entry name" value="HISTIDINE KINASE"/>
    <property type="match status" value="1"/>
</dbReference>
<dbReference type="GO" id="GO:0016036">
    <property type="term" value="P:cellular response to phosphate starvation"/>
    <property type="evidence" value="ECO:0007669"/>
    <property type="project" value="TreeGrafter"/>
</dbReference>
<dbReference type="GO" id="GO:0005886">
    <property type="term" value="C:plasma membrane"/>
    <property type="evidence" value="ECO:0007669"/>
    <property type="project" value="UniProtKB-SubCell"/>
</dbReference>
<evidence type="ECO:0000256" key="4">
    <source>
        <dbReference type="ARBA" id="ARBA00022475"/>
    </source>
</evidence>
<evidence type="ECO:0000256" key="1">
    <source>
        <dbReference type="ARBA" id="ARBA00000085"/>
    </source>
</evidence>
<dbReference type="EMBL" id="FOJY01000009">
    <property type="protein sequence ID" value="SFB09277.1"/>
    <property type="molecule type" value="Genomic_DNA"/>
</dbReference>
<organism evidence="13 14">
    <name type="scientific">Acetitomaculum ruminis DSM 5522</name>
    <dbReference type="NCBI Taxonomy" id="1120918"/>
    <lineage>
        <taxon>Bacteria</taxon>
        <taxon>Bacillati</taxon>
        <taxon>Bacillota</taxon>
        <taxon>Clostridia</taxon>
        <taxon>Lachnospirales</taxon>
        <taxon>Lachnospiraceae</taxon>
        <taxon>Acetitomaculum</taxon>
    </lineage>
</organism>
<dbReference type="InterPro" id="IPR036890">
    <property type="entry name" value="HATPase_C_sf"/>
</dbReference>
<comment type="subcellular location">
    <subcellularLocation>
        <location evidence="2">Cell membrane</location>
        <topology evidence="2">Multi-pass membrane protein</topology>
    </subcellularLocation>
</comment>
<evidence type="ECO:0000256" key="10">
    <source>
        <dbReference type="ARBA" id="ARBA00023136"/>
    </source>
</evidence>
<keyword evidence="10 11" id="KW-0472">Membrane</keyword>
<keyword evidence="5" id="KW-0808">Transferase</keyword>
<keyword evidence="7" id="KW-0418">Kinase</keyword>
<dbReference type="InterPro" id="IPR005467">
    <property type="entry name" value="His_kinase_dom"/>
</dbReference>
<evidence type="ECO:0000259" key="12">
    <source>
        <dbReference type="PROSITE" id="PS50109"/>
    </source>
</evidence>